<name>A0A7G5GYU9_9BACT</name>
<sequence length="146" mass="17139">MVQTELHSYFPRLISYERFVITITKVLPGLFLFLQYRCRKSQFTSTYFVDSKKLPVCDNRRIHFHRVFADIVSFLLTPGNVADNNHQVLHYLLDHLKGHCIGDKGYLSALFEHFYERGLHLITKVRAKMKTSLCPWSTKSNCANER</sequence>
<dbReference type="AlphaFoldDB" id="A0A7G5GYU9"/>
<dbReference type="Proteomes" id="UP000515369">
    <property type="component" value="Chromosome"/>
</dbReference>
<evidence type="ECO:0000259" key="2">
    <source>
        <dbReference type="Pfam" id="PF13612"/>
    </source>
</evidence>
<reference evidence="3 4" key="1">
    <citation type="submission" date="2020-07" db="EMBL/GenBank/DDBJ databases">
        <title>Spirosoma foliorum sp. nov., isolated from the leaves on the Nejang mountain Korea, Republic of.</title>
        <authorList>
            <person name="Ho H."/>
            <person name="Lee Y.-J."/>
            <person name="Nurcahyanto D.-A."/>
            <person name="Kim S.-G."/>
        </authorList>
    </citation>
    <scope>NUCLEOTIDE SEQUENCE [LARGE SCALE GENOMIC DNA]</scope>
    <source>
        <strain evidence="3 4">PL0136</strain>
    </source>
</reference>
<dbReference type="Pfam" id="PF13612">
    <property type="entry name" value="DDE_Tnp_1_3"/>
    <property type="match status" value="1"/>
</dbReference>
<feature type="domain" description="Transposase DDE" evidence="2">
    <location>
        <begin position="70"/>
        <end position="134"/>
    </location>
</feature>
<dbReference type="InterPro" id="IPR025668">
    <property type="entry name" value="Tnp_DDE_dom"/>
</dbReference>
<evidence type="ECO:0000313" key="3">
    <source>
        <dbReference type="EMBL" id="QMW04041.1"/>
    </source>
</evidence>
<proteinExistence type="predicted"/>
<evidence type="ECO:0000313" key="4">
    <source>
        <dbReference type="Proteomes" id="UP000515369"/>
    </source>
</evidence>
<organism evidence="3 4">
    <name type="scientific">Spirosoma foliorum</name>
    <dbReference type="NCBI Taxonomy" id="2710596"/>
    <lineage>
        <taxon>Bacteria</taxon>
        <taxon>Pseudomonadati</taxon>
        <taxon>Bacteroidota</taxon>
        <taxon>Cytophagia</taxon>
        <taxon>Cytophagales</taxon>
        <taxon>Cytophagaceae</taxon>
        <taxon>Spirosoma</taxon>
    </lineage>
</organism>
<keyword evidence="1" id="KW-0472">Membrane</keyword>
<protein>
    <submittedName>
        <fullName evidence="3">Transposase</fullName>
    </submittedName>
</protein>
<evidence type="ECO:0000256" key="1">
    <source>
        <dbReference type="SAM" id="Phobius"/>
    </source>
</evidence>
<dbReference type="KEGG" id="sfol:H3H32_03535"/>
<keyword evidence="1" id="KW-0812">Transmembrane</keyword>
<keyword evidence="4" id="KW-1185">Reference proteome</keyword>
<gene>
    <name evidence="3" type="ORF">H3H32_03535</name>
</gene>
<accession>A0A7G5GYU9</accession>
<dbReference type="EMBL" id="CP059732">
    <property type="protein sequence ID" value="QMW04041.1"/>
    <property type="molecule type" value="Genomic_DNA"/>
</dbReference>
<keyword evidence="1" id="KW-1133">Transmembrane helix</keyword>
<feature type="transmembrane region" description="Helical" evidence="1">
    <location>
        <begin position="16"/>
        <end position="34"/>
    </location>
</feature>